<dbReference type="GO" id="GO:0000287">
    <property type="term" value="F:magnesium ion binding"/>
    <property type="evidence" value="ECO:0007669"/>
    <property type="project" value="InterPro"/>
</dbReference>
<dbReference type="GO" id="GO:0008897">
    <property type="term" value="F:holo-[acyl-carrier-protein] synthase activity"/>
    <property type="evidence" value="ECO:0007669"/>
    <property type="project" value="InterPro"/>
</dbReference>
<sequence>MKIRVRVSAVQSVSAGILSAAERERAAGFRREADRAAYVGAHVLLRTELSRADPLVEPAQWELDPRRPGRVPGHRWRWSLSHTRGQVAVVISPGVACGIDTEAGDVSGWEAWGREVLSGAEGRWLSSLPAGVRDAGFRHLWTVKEALAKATDRGLGAWLRGVTVSLGAPITVSDEEGRLPFTVSLAAGAVPTAVAVAGESRGVEWVFAADPPAAGR</sequence>
<evidence type="ECO:0000313" key="4">
    <source>
        <dbReference type="EMBL" id="MBB3023854.1"/>
    </source>
</evidence>
<evidence type="ECO:0000313" key="5">
    <source>
        <dbReference type="Proteomes" id="UP000568050"/>
    </source>
</evidence>
<dbReference type="RefSeq" id="WP_183377180.1">
    <property type="nucleotide sequence ID" value="NZ_CBCSFZ010000033.1"/>
</dbReference>
<organism evidence="4 5">
    <name type="scientific">Helcobacillus massiliensis</name>
    <dbReference type="NCBI Taxonomy" id="521392"/>
    <lineage>
        <taxon>Bacteria</taxon>
        <taxon>Bacillati</taxon>
        <taxon>Actinomycetota</taxon>
        <taxon>Actinomycetes</taxon>
        <taxon>Micrococcales</taxon>
        <taxon>Dermabacteraceae</taxon>
        <taxon>Helcobacillus</taxon>
    </lineage>
</organism>
<dbReference type="Gene3D" id="3.90.470.20">
    <property type="entry name" value="4'-phosphopantetheinyl transferase domain"/>
    <property type="match status" value="2"/>
</dbReference>
<dbReference type="GO" id="GO:0005829">
    <property type="term" value="C:cytosol"/>
    <property type="evidence" value="ECO:0007669"/>
    <property type="project" value="TreeGrafter"/>
</dbReference>
<dbReference type="InterPro" id="IPR037143">
    <property type="entry name" value="4-PPantetheinyl_Trfase_dom_sf"/>
</dbReference>
<name>A0A839QU79_9MICO</name>
<comment type="caution">
    <text evidence="4">The sequence shown here is derived from an EMBL/GenBank/DDBJ whole genome shotgun (WGS) entry which is preliminary data.</text>
</comment>
<proteinExistence type="inferred from homology"/>
<keyword evidence="2 4" id="KW-0808">Transferase</keyword>
<feature type="domain" description="4'-phosphopantetheinyl transferase" evidence="3">
    <location>
        <begin position="97"/>
        <end position="159"/>
    </location>
</feature>
<dbReference type="PANTHER" id="PTHR12215:SF10">
    <property type="entry name" value="L-AMINOADIPATE-SEMIALDEHYDE DEHYDROGENASE-PHOSPHOPANTETHEINYL TRANSFERASE"/>
    <property type="match status" value="1"/>
</dbReference>
<dbReference type="EMBL" id="JACHWP010000014">
    <property type="protein sequence ID" value="MBB3023854.1"/>
    <property type="molecule type" value="Genomic_DNA"/>
</dbReference>
<accession>A0A839QU79</accession>
<keyword evidence="5" id="KW-1185">Reference proteome</keyword>
<evidence type="ECO:0000256" key="2">
    <source>
        <dbReference type="ARBA" id="ARBA00022679"/>
    </source>
</evidence>
<dbReference type="EC" id="2.7.8.-" evidence="4"/>
<evidence type="ECO:0000259" key="3">
    <source>
        <dbReference type="Pfam" id="PF01648"/>
    </source>
</evidence>
<comment type="similarity">
    <text evidence="1">Belongs to the P-Pant transferase superfamily. Gsp/Sfp/HetI/AcpT family.</text>
</comment>
<dbReference type="AlphaFoldDB" id="A0A839QU79"/>
<protein>
    <submittedName>
        <fullName evidence="4">4'-phosphopantetheinyl transferase</fullName>
        <ecNumber evidence="4">2.7.8.-</ecNumber>
    </submittedName>
</protein>
<gene>
    <name evidence="4" type="ORF">FHX50_002157</name>
</gene>
<dbReference type="SUPFAM" id="SSF56214">
    <property type="entry name" value="4'-phosphopantetheinyl transferase"/>
    <property type="match status" value="2"/>
</dbReference>
<dbReference type="PANTHER" id="PTHR12215">
    <property type="entry name" value="PHOSPHOPANTETHEINE TRANSFERASE"/>
    <property type="match status" value="1"/>
</dbReference>
<dbReference type="InterPro" id="IPR050559">
    <property type="entry name" value="P-Pant_transferase_sf"/>
</dbReference>
<dbReference type="GO" id="GO:0019878">
    <property type="term" value="P:lysine biosynthetic process via aminoadipic acid"/>
    <property type="evidence" value="ECO:0007669"/>
    <property type="project" value="TreeGrafter"/>
</dbReference>
<evidence type="ECO:0000256" key="1">
    <source>
        <dbReference type="ARBA" id="ARBA00010990"/>
    </source>
</evidence>
<dbReference type="InterPro" id="IPR008278">
    <property type="entry name" value="4-PPantetheinyl_Trfase_dom"/>
</dbReference>
<dbReference type="Proteomes" id="UP000568050">
    <property type="component" value="Unassembled WGS sequence"/>
</dbReference>
<dbReference type="Pfam" id="PF01648">
    <property type="entry name" value="ACPS"/>
    <property type="match status" value="1"/>
</dbReference>
<reference evidence="4 5" key="1">
    <citation type="submission" date="2020-08" db="EMBL/GenBank/DDBJ databases">
        <title>Sequencing the genomes of 1000 actinobacteria strains.</title>
        <authorList>
            <person name="Klenk H.-P."/>
        </authorList>
    </citation>
    <scope>NUCLEOTIDE SEQUENCE [LARGE SCALE GENOMIC DNA]</scope>
    <source>
        <strain evidence="4 5">DSM 23040</strain>
    </source>
</reference>